<comment type="caution">
    <text evidence="1">The sequence shown here is derived from an EMBL/GenBank/DDBJ whole genome shotgun (WGS) entry which is preliminary data.</text>
</comment>
<dbReference type="EMBL" id="JBHSPA010000009">
    <property type="protein sequence ID" value="MFC5823414.1"/>
    <property type="molecule type" value="Genomic_DNA"/>
</dbReference>
<keyword evidence="2" id="KW-1185">Reference proteome</keyword>
<protein>
    <submittedName>
        <fullName evidence="1">Uncharacterized protein</fullName>
    </submittedName>
</protein>
<organism evidence="1 2">
    <name type="scientific">Nonomuraea insulae</name>
    <dbReference type="NCBI Taxonomy" id="1616787"/>
    <lineage>
        <taxon>Bacteria</taxon>
        <taxon>Bacillati</taxon>
        <taxon>Actinomycetota</taxon>
        <taxon>Actinomycetes</taxon>
        <taxon>Streptosporangiales</taxon>
        <taxon>Streptosporangiaceae</taxon>
        <taxon>Nonomuraea</taxon>
    </lineage>
</organism>
<dbReference type="Proteomes" id="UP001596058">
    <property type="component" value="Unassembled WGS sequence"/>
</dbReference>
<proteinExistence type="predicted"/>
<sequence>MRHALTAVLERNTTFTADFATEPYEAGWASEARWFVRTLALQGDLRLTAQISPDGLHWCDDDDSVEQVATEPGLVTLRVREFGHWLRLRATLRGGDPQAKVLIYLALKS</sequence>
<evidence type="ECO:0000313" key="2">
    <source>
        <dbReference type="Proteomes" id="UP001596058"/>
    </source>
</evidence>
<gene>
    <name evidence="1" type="ORF">ACFPZ3_06090</name>
</gene>
<reference evidence="2" key="1">
    <citation type="journal article" date="2019" name="Int. J. Syst. Evol. Microbiol.">
        <title>The Global Catalogue of Microorganisms (GCM) 10K type strain sequencing project: providing services to taxonomists for standard genome sequencing and annotation.</title>
        <authorList>
            <consortium name="The Broad Institute Genomics Platform"/>
            <consortium name="The Broad Institute Genome Sequencing Center for Infectious Disease"/>
            <person name="Wu L."/>
            <person name="Ma J."/>
        </authorList>
    </citation>
    <scope>NUCLEOTIDE SEQUENCE [LARGE SCALE GENOMIC DNA]</scope>
    <source>
        <strain evidence="2">CCUG 53903</strain>
    </source>
</reference>
<name>A0ABW1CCN6_9ACTN</name>
<dbReference type="RefSeq" id="WP_379512950.1">
    <property type="nucleotide sequence ID" value="NZ_JBHSPA010000009.1"/>
</dbReference>
<accession>A0ABW1CCN6</accession>
<evidence type="ECO:0000313" key="1">
    <source>
        <dbReference type="EMBL" id="MFC5823414.1"/>
    </source>
</evidence>